<proteinExistence type="inferred from homology"/>
<organism evidence="9 10">
    <name type="scientific">Talaromyces amestolkiae</name>
    <dbReference type="NCBI Taxonomy" id="1196081"/>
    <lineage>
        <taxon>Eukaryota</taxon>
        <taxon>Fungi</taxon>
        <taxon>Dikarya</taxon>
        <taxon>Ascomycota</taxon>
        <taxon>Pezizomycotina</taxon>
        <taxon>Eurotiomycetes</taxon>
        <taxon>Eurotiomycetidae</taxon>
        <taxon>Eurotiales</taxon>
        <taxon>Trichocomaceae</taxon>
        <taxon>Talaromyces</taxon>
        <taxon>Talaromyces sect. Talaromyces</taxon>
    </lineage>
</organism>
<dbReference type="InterPro" id="IPR001708">
    <property type="entry name" value="YidC/ALB3/OXA1/COX18"/>
</dbReference>
<accession>A0A364KKU7</accession>
<dbReference type="GO" id="GO:0033617">
    <property type="term" value="P:mitochondrial respiratory chain complex IV assembly"/>
    <property type="evidence" value="ECO:0007669"/>
    <property type="project" value="TreeGrafter"/>
</dbReference>
<evidence type="ECO:0000256" key="4">
    <source>
        <dbReference type="ARBA" id="ARBA00022989"/>
    </source>
</evidence>
<dbReference type="EMBL" id="MIKG01000001">
    <property type="protein sequence ID" value="RAO64164.1"/>
    <property type="molecule type" value="Genomic_DNA"/>
</dbReference>
<evidence type="ECO:0000256" key="7">
    <source>
        <dbReference type="SAM" id="Phobius"/>
    </source>
</evidence>
<evidence type="ECO:0000256" key="3">
    <source>
        <dbReference type="ARBA" id="ARBA00022692"/>
    </source>
</evidence>
<dbReference type="PANTHER" id="PTHR12428">
    <property type="entry name" value="OXA1"/>
    <property type="match status" value="1"/>
</dbReference>
<feature type="transmembrane region" description="Helical" evidence="7">
    <location>
        <begin position="60"/>
        <end position="82"/>
    </location>
</feature>
<evidence type="ECO:0000256" key="6">
    <source>
        <dbReference type="RuleBase" id="RU003945"/>
    </source>
</evidence>
<dbReference type="InterPro" id="IPR028055">
    <property type="entry name" value="YidC/Oxa/ALB_C"/>
</dbReference>
<reference evidence="9 10" key="1">
    <citation type="journal article" date="2017" name="Biotechnol. Biofuels">
        <title>Differential beta-glucosidase expression as a function of carbon source availability in Talaromyces amestolkiae: a genomic and proteomic approach.</title>
        <authorList>
            <person name="de Eugenio L.I."/>
            <person name="Mendez-Liter J.A."/>
            <person name="Nieto-Dominguez M."/>
            <person name="Alonso L."/>
            <person name="Gil-Munoz J."/>
            <person name="Barriuso J."/>
            <person name="Prieto A."/>
            <person name="Martinez M.J."/>
        </authorList>
    </citation>
    <scope>NUCLEOTIDE SEQUENCE [LARGE SCALE GENOMIC DNA]</scope>
    <source>
        <strain evidence="9 10">CIB</strain>
    </source>
</reference>
<dbReference type="GO" id="GO:0032979">
    <property type="term" value="P:protein insertion into mitochondrial inner membrane from matrix"/>
    <property type="evidence" value="ECO:0007669"/>
    <property type="project" value="TreeGrafter"/>
</dbReference>
<comment type="similarity">
    <text evidence="2 6">Belongs to the OXA1/ALB3/YidC family.</text>
</comment>
<dbReference type="OrthoDB" id="2148490at2759"/>
<dbReference type="PANTHER" id="PTHR12428:SF65">
    <property type="entry name" value="CYTOCHROME C OXIDASE ASSEMBLY PROTEIN COX18, MITOCHONDRIAL"/>
    <property type="match status" value="1"/>
</dbReference>
<dbReference type="AlphaFoldDB" id="A0A364KKU7"/>
<keyword evidence="10" id="KW-1185">Reference proteome</keyword>
<comment type="caution">
    <text evidence="9">The sequence shown here is derived from an EMBL/GenBank/DDBJ whole genome shotgun (WGS) entry which is preliminary data.</text>
</comment>
<dbReference type="GO" id="GO:0005743">
    <property type="term" value="C:mitochondrial inner membrane"/>
    <property type="evidence" value="ECO:0007669"/>
    <property type="project" value="TreeGrafter"/>
</dbReference>
<sequence>MRPLLKPRWSQLRRPVSPRTILSQRVRNFHATRPAAFIPEAIIAATSCLHSVHAYTGLPWVASIPLAAFGVRMCMTPLLIWFRIRRRREEDIKPIIQCCVKHHQDAMRAEEVEARIQMKSDEASKRLYKQMNEKTAAIRKEWGVSRWYSLITWVQMPIWLFFMEGIRNICGINMGLLRYLVPMSSKDGVPSFELPGVEPSLATEGALWFPDLLAGDPTGALPAMLGLTILTNVSLGFPTSTAAEASDKRDLQMYFSTALIGMKKFLMILAPYIAFSAWMSGMPAGMMLYWIVSTNTAMLQNKFYDRFLFVNKPLEALPRMHVRALKPGETPPPTKALLARK</sequence>
<keyword evidence="3 6" id="KW-0812">Transmembrane</keyword>
<evidence type="ECO:0000313" key="9">
    <source>
        <dbReference type="EMBL" id="RAO64164.1"/>
    </source>
</evidence>
<dbReference type="RefSeq" id="XP_040728681.1">
    <property type="nucleotide sequence ID" value="XM_040873831.1"/>
</dbReference>
<dbReference type="Proteomes" id="UP000249363">
    <property type="component" value="Unassembled WGS sequence"/>
</dbReference>
<evidence type="ECO:0000256" key="5">
    <source>
        <dbReference type="ARBA" id="ARBA00023136"/>
    </source>
</evidence>
<feature type="transmembrane region" description="Helical" evidence="7">
    <location>
        <begin position="265"/>
        <end position="292"/>
    </location>
</feature>
<dbReference type="STRING" id="1196081.A0A364KKU7"/>
<keyword evidence="5 7" id="KW-0472">Membrane</keyword>
<evidence type="ECO:0000259" key="8">
    <source>
        <dbReference type="Pfam" id="PF02096"/>
    </source>
</evidence>
<gene>
    <name evidence="9" type="ORF">BHQ10_000176</name>
</gene>
<protein>
    <recommendedName>
        <fullName evidence="8">Membrane insertase YidC/Oxa/ALB C-terminal domain-containing protein</fullName>
    </recommendedName>
</protein>
<evidence type="ECO:0000313" key="10">
    <source>
        <dbReference type="Proteomes" id="UP000249363"/>
    </source>
</evidence>
<evidence type="ECO:0000256" key="1">
    <source>
        <dbReference type="ARBA" id="ARBA00004141"/>
    </source>
</evidence>
<feature type="domain" description="Membrane insertase YidC/Oxa/ALB C-terminal" evidence="8">
    <location>
        <begin position="115"/>
        <end position="304"/>
    </location>
</feature>
<dbReference type="GO" id="GO:0032977">
    <property type="term" value="F:membrane insertase activity"/>
    <property type="evidence" value="ECO:0007669"/>
    <property type="project" value="InterPro"/>
</dbReference>
<keyword evidence="4 7" id="KW-1133">Transmembrane helix</keyword>
<name>A0A364KKU7_TALAM</name>
<dbReference type="Pfam" id="PF02096">
    <property type="entry name" value="60KD_IMP"/>
    <property type="match status" value="1"/>
</dbReference>
<comment type="subcellular location">
    <subcellularLocation>
        <location evidence="1 6">Membrane</location>
        <topology evidence="1 6">Multi-pass membrane protein</topology>
    </subcellularLocation>
</comment>
<dbReference type="GeneID" id="63789393"/>
<evidence type="ECO:0000256" key="2">
    <source>
        <dbReference type="ARBA" id="ARBA00009877"/>
    </source>
</evidence>